<evidence type="ECO:0000256" key="2">
    <source>
        <dbReference type="ARBA" id="ARBA00076566"/>
    </source>
</evidence>
<dbReference type="Gene3D" id="3.80.10.10">
    <property type="entry name" value="Ribonuclease Inhibitor"/>
    <property type="match status" value="1"/>
</dbReference>
<dbReference type="GO" id="GO:0031146">
    <property type="term" value="P:SCF-dependent proteasomal ubiquitin-dependent protein catabolic process"/>
    <property type="evidence" value="ECO:0007669"/>
    <property type="project" value="TreeGrafter"/>
</dbReference>
<feature type="region of interest" description="Disordered" evidence="3">
    <location>
        <begin position="16"/>
        <end position="49"/>
    </location>
</feature>
<dbReference type="OrthoDB" id="1708588at2759"/>
<evidence type="ECO:0000313" key="5">
    <source>
        <dbReference type="Proteomes" id="UP000678393"/>
    </source>
</evidence>
<comment type="caution">
    <text evidence="4">The sequence shown here is derived from an EMBL/GenBank/DDBJ whole genome shotgun (WGS) entry which is preliminary data.</text>
</comment>
<dbReference type="PANTHER" id="PTHR13318:SF190">
    <property type="entry name" value="PARTNER OF PAIRED, ISOFORM B"/>
    <property type="match status" value="1"/>
</dbReference>
<dbReference type="SUPFAM" id="SSF52047">
    <property type="entry name" value="RNI-like"/>
    <property type="match status" value="1"/>
</dbReference>
<gene>
    <name evidence="4" type="ORF">CUNI_LOCUS21984</name>
</gene>
<reference evidence="4" key="1">
    <citation type="submission" date="2021-04" db="EMBL/GenBank/DDBJ databases">
        <authorList>
            <consortium name="Molecular Ecology Group"/>
        </authorList>
    </citation>
    <scope>NUCLEOTIDE SEQUENCE</scope>
</reference>
<name>A0A8S4ABR1_9EUPU</name>
<dbReference type="Proteomes" id="UP000678393">
    <property type="component" value="Unassembled WGS sequence"/>
</dbReference>
<protein>
    <recommendedName>
        <fullName evidence="2">ATP synthase subunit s-like protein</fullName>
    </recommendedName>
</protein>
<evidence type="ECO:0000313" key="4">
    <source>
        <dbReference type="EMBL" id="CAG5136426.1"/>
    </source>
</evidence>
<evidence type="ECO:0000256" key="1">
    <source>
        <dbReference type="ARBA" id="ARBA00006901"/>
    </source>
</evidence>
<dbReference type="AlphaFoldDB" id="A0A8S4ABR1"/>
<dbReference type="PANTHER" id="PTHR13318">
    <property type="entry name" value="PARTNER OF PAIRED, ISOFORM B-RELATED"/>
    <property type="match status" value="1"/>
</dbReference>
<comment type="similarity">
    <text evidence="1">Belongs to the ATP synthase subunit s family.</text>
</comment>
<sequence>ILHTCELSRLWSRTFANGPRQKNDSDSTDSTDSKTSQLNDASVKNNLPQKSIWSEPIPEYLRGDHLPDPVRNTEREYFEAVSNPDKKAYLDTLLYSRERGISRTVSTWLQWNLNINDDQEIAAIIEKNEFMQHKKDQRYLEEREKALGPELAAAHFILARGGAVRFVGRDQWHSKDAKLSYSIPRIKVPNLFVEAVDASGMKLTYVGFDIIGKLSQLKFLKFNNCPYFNDWCLSRLQRVSQTLECLEISNCPGVTDNGLATLHCLQKLKVLRLSQLSNVKHLGLLALLLEEHIPELAVLGVTEEELEPVSCQHRGERRLVRALLGCLDDADDLVDQKMHEFNKMTPDDYKRFARPID</sequence>
<keyword evidence="5" id="KW-1185">Reference proteome</keyword>
<dbReference type="FunFam" id="3.80.10.10:FF:000168">
    <property type="entry name" value="Distal membrane arm assembly complex 2"/>
    <property type="match status" value="1"/>
</dbReference>
<accession>A0A8S4ABR1</accession>
<organism evidence="4 5">
    <name type="scientific">Candidula unifasciata</name>
    <dbReference type="NCBI Taxonomy" id="100452"/>
    <lineage>
        <taxon>Eukaryota</taxon>
        <taxon>Metazoa</taxon>
        <taxon>Spiralia</taxon>
        <taxon>Lophotrochozoa</taxon>
        <taxon>Mollusca</taxon>
        <taxon>Gastropoda</taxon>
        <taxon>Heterobranchia</taxon>
        <taxon>Euthyneura</taxon>
        <taxon>Panpulmonata</taxon>
        <taxon>Eupulmonata</taxon>
        <taxon>Stylommatophora</taxon>
        <taxon>Helicina</taxon>
        <taxon>Helicoidea</taxon>
        <taxon>Geomitridae</taxon>
        <taxon>Candidula</taxon>
    </lineage>
</organism>
<feature type="non-terminal residue" evidence="4">
    <location>
        <position position="1"/>
    </location>
</feature>
<dbReference type="EMBL" id="CAJHNH020008532">
    <property type="protein sequence ID" value="CAG5136426.1"/>
    <property type="molecule type" value="Genomic_DNA"/>
</dbReference>
<dbReference type="GO" id="GO:0019005">
    <property type="term" value="C:SCF ubiquitin ligase complex"/>
    <property type="evidence" value="ECO:0007669"/>
    <property type="project" value="TreeGrafter"/>
</dbReference>
<feature type="compositionally biased region" description="Polar residues" evidence="3">
    <location>
        <begin position="37"/>
        <end position="49"/>
    </location>
</feature>
<proteinExistence type="inferred from homology"/>
<dbReference type="InterPro" id="IPR032675">
    <property type="entry name" value="LRR_dom_sf"/>
</dbReference>
<evidence type="ECO:0000256" key="3">
    <source>
        <dbReference type="SAM" id="MobiDB-lite"/>
    </source>
</evidence>